<keyword evidence="3" id="KW-1185">Reference proteome</keyword>
<organism evidence="2 3">
    <name type="scientific">Gymnopilus junonius</name>
    <name type="common">Spectacular rustgill mushroom</name>
    <name type="synonym">Gymnopilus spectabilis subsp. junonius</name>
    <dbReference type="NCBI Taxonomy" id="109634"/>
    <lineage>
        <taxon>Eukaryota</taxon>
        <taxon>Fungi</taxon>
        <taxon>Dikarya</taxon>
        <taxon>Basidiomycota</taxon>
        <taxon>Agaricomycotina</taxon>
        <taxon>Agaricomycetes</taxon>
        <taxon>Agaricomycetidae</taxon>
        <taxon>Agaricales</taxon>
        <taxon>Agaricineae</taxon>
        <taxon>Hymenogastraceae</taxon>
        <taxon>Gymnopilus</taxon>
    </lineage>
</organism>
<evidence type="ECO:0000313" key="2">
    <source>
        <dbReference type="EMBL" id="KAF8888479.1"/>
    </source>
</evidence>
<evidence type="ECO:0000256" key="1">
    <source>
        <dbReference type="SAM" id="Phobius"/>
    </source>
</evidence>
<protein>
    <submittedName>
        <fullName evidence="2">Uncharacterized protein</fullName>
    </submittedName>
</protein>
<comment type="caution">
    <text evidence="2">The sequence shown here is derived from an EMBL/GenBank/DDBJ whole genome shotgun (WGS) entry which is preliminary data.</text>
</comment>
<proteinExistence type="predicted"/>
<gene>
    <name evidence="2" type="ORF">CPB84DRAFT_1786166</name>
</gene>
<keyword evidence="1" id="KW-0812">Transmembrane</keyword>
<accession>A0A9P5TJK9</accession>
<sequence length="173" mass="19920">MSSSKERRSLRKFRTQSKSMVHTALRFEWKWMDVQSLFLCSLVNWKCDSNPSRNPSLPSRVSRFSPSWIEIFPTSSSIRAPSTHTIHDEPKPETPKKSISLYSLQSDRKLRTRVSGIGIAGWVFYLDADVGLPPFDSSCSFLRMGRSRVGFIFIFLFLRPFIHLFHLACDSAI</sequence>
<evidence type="ECO:0000313" key="3">
    <source>
        <dbReference type="Proteomes" id="UP000724874"/>
    </source>
</evidence>
<reference evidence="2" key="1">
    <citation type="submission" date="2020-11" db="EMBL/GenBank/DDBJ databases">
        <authorList>
            <consortium name="DOE Joint Genome Institute"/>
            <person name="Ahrendt S."/>
            <person name="Riley R."/>
            <person name="Andreopoulos W."/>
            <person name="LaButti K."/>
            <person name="Pangilinan J."/>
            <person name="Ruiz-duenas F.J."/>
            <person name="Barrasa J.M."/>
            <person name="Sanchez-Garcia M."/>
            <person name="Camarero S."/>
            <person name="Miyauchi S."/>
            <person name="Serrano A."/>
            <person name="Linde D."/>
            <person name="Babiker R."/>
            <person name="Drula E."/>
            <person name="Ayuso-Fernandez I."/>
            <person name="Pacheco R."/>
            <person name="Padilla G."/>
            <person name="Ferreira P."/>
            <person name="Barriuso J."/>
            <person name="Kellner H."/>
            <person name="Castanera R."/>
            <person name="Alfaro M."/>
            <person name="Ramirez L."/>
            <person name="Pisabarro A.G."/>
            <person name="Kuo A."/>
            <person name="Tritt A."/>
            <person name="Lipzen A."/>
            <person name="He G."/>
            <person name="Yan M."/>
            <person name="Ng V."/>
            <person name="Cullen D."/>
            <person name="Martin F."/>
            <person name="Rosso M.-N."/>
            <person name="Henrissat B."/>
            <person name="Hibbett D."/>
            <person name="Martinez A.T."/>
            <person name="Grigoriev I.V."/>
        </authorList>
    </citation>
    <scope>NUCLEOTIDE SEQUENCE</scope>
    <source>
        <strain evidence="2">AH 44721</strain>
    </source>
</reference>
<feature type="non-terminal residue" evidence="2">
    <location>
        <position position="1"/>
    </location>
</feature>
<name>A0A9P5TJK9_GYMJU</name>
<dbReference type="EMBL" id="JADNYJ010000084">
    <property type="protein sequence ID" value="KAF8888479.1"/>
    <property type="molecule type" value="Genomic_DNA"/>
</dbReference>
<feature type="transmembrane region" description="Helical" evidence="1">
    <location>
        <begin position="149"/>
        <end position="168"/>
    </location>
</feature>
<keyword evidence="1" id="KW-0472">Membrane</keyword>
<dbReference type="Proteomes" id="UP000724874">
    <property type="component" value="Unassembled WGS sequence"/>
</dbReference>
<dbReference type="AlphaFoldDB" id="A0A9P5TJK9"/>
<keyword evidence="1" id="KW-1133">Transmembrane helix</keyword>